<dbReference type="Pfam" id="PF05168">
    <property type="entry name" value="HEPN"/>
    <property type="match status" value="1"/>
</dbReference>
<dbReference type="EMBL" id="AP011891">
    <property type="protein sequence ID" value="BAJ49357.1"/>
    <property type="molecule type" value="Genomic_DNA"/>
</dbReference>
<dbReference type="SUPFAM" id="SSF81593">
    <property type="entry name" value="Nucleotidyltransferase substrate binding subunit/domain"/>
    <property type="match status" value="1"/>
</dbReference>
<feature type="domain" description="HEPN" evidence="1">
    <location>
        <begin position="10"/>
        <end position="120"/>
    </location>
</feature>
<dbReference type="Gene3D" id="1.20.120.330">
    <property type="entry name" value="Nucleotidyltransferases domain 2"/>
    <property type="match status" value="1"/>
</dbReference>
<dbReference type="InterPro" id="IPR007842">
    <property type="entry name" value="HEPN_dom"/>
</dbReference>
<protein>
    <recommendedName>
        <fullName evidence="1">HEPN domain-containing protein</fullName>
    </recommendedName>
</protein>
<dbReference type="AlphaFoldDB" id="E6NAK1"/>
<reference evidence="2" key="1">
    <citation type="journal article" date="2005" name="Environ. Microbiol.">
        <title>Genetic and functional properties of uncultivated thermophilic crenarchaeotes from a subsurface gold mine as revealed by analysis of genome fragments.</title>
        <authorList>
            <person name="Nunoura T."/>
            <person name="Hirayama H."/>
            <person name="Takami H."/>
            <person name="Oida H."/>
            <person name="Nishi S."/>
            <person name="Shimamura S."/>
            <person name="Suzuki Y."/>
            <person name="Inagaki F."/>
            <person name="Takai K."/>
            <person name="Nealson K.H."/>
            <person name="Horikoshi K."/>
        </authorList>
    </citation>
    <scope>NUCLEOTIDE SEQUENCE</scope>
</reference>
<proteinExistence type="predicted"/>
<evidence type="ECO:0000259" key="1">
    <source>
        <dbReference type="PROSITE" id="PS50910"/>
    </source>
</evidence>
<sequence>MAAEDAELLKTRAEAFLRNAGRLMEEHEWDLAMFNLEQYCQLMLKYKLLVQRGIYPKTHSLRTLIRILGENNPGLLTMVEDSSKLHYVARLEEAYIVSRYMPYRFEEREVRDVYRFVVEVFKPFVEKL</sequence>
<evidence type="ECO:0000313" key="2">
    <source>
        <dbReference type="EMBL" id="BAJ49357.1"/>
    </source>
</evidence>
<reference evidence="2" key="2">
    <citation type="journal article" date="2011" name="Nucleic Acids Res.">
        <title>Insights into the evolution of Archaea and eukaryotic protein modifier systems revealed by the genome of a novel archaeal group.</title>
        <authorList>
            <person name="Nunoura T."/>
            <person name="Takaki Y."/>
            <person name="Kakuta J."/>
            <person name="Nishi S."/>
            <person name="Sugahara J."/>
            <person name="Kazama H."/>
            <person name="Chee G."/>
            <person name="Hattori M."/>
            <person name="Kanai A."/>
            <person name="Atomi H."/>
            <person name="Takai K."/>
            <person name="Takami H."/>
        </authorList>
    </citation>
    <scope>NUCLEOTIDE SEQUENCE</scope>
</reference>
<accession>E6NAK1</accession>
<name>E6NAK1_CALS0</name>
<dbReference type="SMART" id="SM00748">
    <property type="entry name" value="HEPN"/>
    <property type="match status" value="1"/>
</dbReference>
<dbReference type="PROSITE" id="PS50910">
    <property type="entry name" value="HEPN"/>
    <property type="match status" value="1"/>
</dbReference>
<gene>
    <name evidence="2" type="ORF">HGMM_F01D06C24</name>
</gene>
<organism evidence="2">
    <name type="scientific">Caldiarchaeum subterraneum</name>
    <dbReference type="NCBI Taxonomy" id="311458"/>
    <lineage>
        <taxon>Archaea</taxon>
        <taxon>Nitrososphaerota</taxon>
        <taxon>Candidatus Caldarchaeales</taxon>
        <taxon>Candidatus Caldarchaeaceae</taxon>
        <taxon>Candidatus Caldarchaeum</taxon>
    </lineage>
</organism>